<keyword evidence="3" id="KW-1185">Reference proteome</keyword>
<dbReference type="EMBL" id="CABPRJ010000493">
    <property type="protein sequence ID" value="VVC29421.1"/>
    <property type="molecule type" value="Genomic_DNA"/>
</dbReference>
<gene>
    <name evidence="2" type="ORF">CINCED_3A009467</name>
</gene>
<protein>
    <submittedName>
        <fullName evidence="2">Uncharacterized protein</fullName>
    </submittedName>
</protein>
<dbReference type="AlphaFoldDB" id="A0A5E4MB03"/>
<name>A0A5E4MB03_9HEMI</name>
<evidence type="ECO:0000313" key="2">
    <source>
        <dbReference type="EMBL" id="VVC29421.1"/>
    </source>
</evidence>
<feature type="signal peptide" evidence="1">
    <location>
        <begin position="1"/>
        <end position="23"/>
    </location>
</feature>
<evidence type="ECO:0000256" key="1">
    <source>
        <dbReference type="SAM" id="SignalP"/>
    </source>
</evidence>
<sequence>MFVTSKWKLLIIIFIVIIKQSLQHEAENTGPAESKVLETHESTHESIPPPNVQINIQEEKLQSTSNKKYEYHVNNKFIINNISFKTNENSTREERPGPSRDWSFQETISSLYSVIAGFVTKCFHSIHLT</sequence>
<accession>A0A5E4MB03</accession>
<evidence type="ECO:0000313" key="3">
    <source>
        <dbReference type="Proteomes" id="UP000325440"/>
    </source>
</evidence>
<dbReference type="Proteomes" id="UP000325440">
    <property type="component" value="Unassembled WGS sequence"/>
</dbReference>
<organism evidence="2 3">
    <name type="scientific">Cinara cedri</name>
    <dbReference type="NCBI Taxonomy" id="506608"/>
    <lineage>
        <taxon>Eukaryota</taxon>
        <taxon>Metazoa</taxon>
        <taxon>Ecdysozoa</taxon>
        <taxon>Arthropoda</taxon>
        <taxon>Hexapoda</taxon>
        <taxon>Insecta</taxon>
        <taxon>Pterygota</taxon>
        <taxon>Neoptera</taxon>
        <taxon>Paraneoptera</taxon>
        <taxon>Hemiptera</taxon>
        <taxon>Sternorrhyncha</taxon>
        <taxon>Aphidomorpha</taxon>
        <taxon>Aphidoidea</taxon>
        <taxon>Aphididae</taxon>
        <taxon>Lachninae</taxon>
        <taxon>Cinara</taxon>
    </lineage>
</organism>
<reference evidence="2 3" key="1">
    <citation type="submission" date="2019-08" db="EMBL/GenBank/DDBJ databases">
        <authorList>
            <person name="Alioto T."/>
            <person name="Alioto T."/>
            <person name="Gomez Garrido J."/>
        </authorList>
    </citation>
    <scope>NUCLEOTIDE SEQUENCE [LARGE SCALE GENOMIC DNA]</scope>
</reference>
<feature type="chain" id="PRO_5023099871" evidence="1">
    <location>
        <begin position="24"/>
        <end position="129"/>
    </location>
</feature>
<proteinExistence type="predicted"/>
<keyword evidence="1" id="KW-0732">Signal</keyword>